<protein>
    <submittedName>
        <fullName evidence="4">Glucose/arabinose dehydrogenase</fullName>
    </submittedName>
</protein>
<name>A0A7Y9LMA3_9BURK</name>
<dbReference type="EMBL" id="JACBYR010000002">
    <property type="protein sequence ID" value="NYE84779.1"/>
    <property type="molecule type" value="Genomic_DNA"/>
</dbReference>
<keyword evidence="2" id="KW-0732">Signal</keyword>
<feature type="signal peptide" evidence="2">
    <location>
        <begin position="1"/>
        <end position="28"/>
    </location>
</feature>
<evidence type="ECO:0000313" key="4">
    <source>
        <dbReference type="EMBL" id="NYE84779.1"/>
    </source>
</evidence>
<sequence length="401" mass="43051">MHPQRFFRQAAAAGFSVLALATALQAQAQAVRPGSDVRAERASLPNGVTKSTWADGLEHPWGLALLPSGEALVTERPGRLRVVAKDGSLSAPVTGTPQVDARGQGGLLDVVLHPDFARNQWVYLSYSEPGEAARTNSTAVMRGKLVQTSGTWALTETTMIFRQAPKYASSLHFGSRMVFDRDGALFVTLGERSSRSVDAQDLSTHHGKVVRLTDAGKPAPGNPYADPSAQRTTKGALPEIYSLGHRNPQGAALDPVNGELWVAEHGPQGGDEVNIVKRGQNYGWPKFTYGEQYGGGKIGEEASAPGYMPPLYSWVPSISPSGLAFYTSDRIPEWKGSVLLGALSGQALIRLQRQGDRIVKEDRYMSGEARVRNVTVGRQGEVYLLTDAPRGQVIVLKPAGG</sequence>
<evidence type="ECO:0000256" key="1">
    <source>
        <dbReference type="SAM" id="MobiDB-lite"/>
    </source>
</evidence>
<dbReference type="PANTHER" id="PTHR19328:SF75">
    <property type="entry name" value="ALDOSE SUGAR DEHYDROGENASE YLII"/>
    <property type="match status" value="1"/>
</dbReference>
<accession>A0A7Y9LMA3</accession>
<comment type="caution">
    <text evidence="4">The sequence shown here is derived from an EMBL/GenBank/DDBJ whole genome shotgun (WGS) entry which is preliminary data.</text>
</comment>
<organism evidence="4 5">
    <name type="scientific">Pigmentiphaga litoralis</name>
    <dbReference type="NCBI Taxonomy" id="516702"/>
    <lineage>
        <taxon>Bacteria</taxon>
        <taxon>Pseudomonadati</taxon>
        <taxon>Pseudomonadota</taxon>
        <taxon>Betaproteobacteria</taxon>
        <taxon>Burkholderiales</taxon>
        <taxon>Alcaligenaceae</taxon>
        <taxon>Pigmentiphaga</taxon>
    </lineage>
</organism>
<evidence type="ECO:0000313" key="5">
    <source>
        <dbReference type="Proteomes" id="UP000542125"/>
    </source>
</evidence>
<feature type="region of interest" description="Disordered" evidence="1">
    <location>
        <begin position="212"/>
        <end position="231"/>
    </location>
</feature>
<keyword evidence="5" id="KW-1185">Reference proteome</keyword>
<dbReference type="InterPro" id="IPR011042">
    <property type="entry name" value="6-blade_b-propeller_TolB-like"/>
</dbReference>
<dbReference type="InterPro" id="IPR012938">
    <property type="entry name" value="Glc/Sorbosone_DH"/>
</dbReference>
<feature type="chain" id="PRO_5031436798" evidence="2">
    <location>
        <begin position="29"/>
        <end position="401"/>
    </location>
</feature>
<evidence type="ECO:0000259" key="3">
    <source>
        <dbReference type="Pfam" id="PF07995"/>
    </source>
</evidence>
<reference evidence="4 5" key="1">
    <citation type="submission" date="2020-07" db="EMBL/GenBank/DDBJ databases">
        <title>Genomic Encyclopedia of Type Strains, Phase IV (KMG-V): Genome sequencing to study the core and pangenomes of soil and plant-associated prokaryotes.</title>
        <authorList>
            <person name="Whitman W."/>
        </authorList>
    </citation>
    <scope>NUCLEOTIDE SEQUENCE [LARGE SCALE GENOMIC DNA]</scope>
    <source>
        <strain evidence="4 5">SAS40</strain>
    </source>
</reference>
<dbReference type="PANTHER" id="PTHR19328">
    <property type="entry name" value="HEDGEHOG-INTERACTING PROTEIN"/>
    <property type="match status" value="1"/>
</dbReference>
<evidence type="ECO:0000256" key="2">
    <source>
        <dbReference type="SAM" id="SignalP"/>
    </source>
</evidence>
<dbReference type="RefSeq" id="WP_179588821.1">
    <property type="nucleotide sequence ID" value="NZ_JACBYR010000002.1"/>
</dbReference>
<dbReference type="InterPro" id="IPR011041">
    <property type="entry name" value="Quinoprot_gluc/sorb_DH_b-prop"/>
</dbReference>
<gene>
    <name evidence="4" type="ORF">FHW18_004086</name>
</gene>
<dbReference type="SUPFAM" id="SSF50952">
    <property type="entry name" value="Soluble quinoprotein glucose dehydrogenase"/>
    <property type="match status" value="1"/>
</dbReference>
<feature type="domain" description="Glucose/Sorbosone dehydrogenase" evidence="3">
    <location>
        <begin position="57"/>
        <end position="394"/>
    </location>
</feature>
<dbReference type="AlphaFoldDB" id="A0A7Y9LMA3"/>
<proteinExistence type="predicted"/>
<dbReference type="Proteomes" id="UP000542125">
    <property type="component" value="Unassembled WGS sequence"/>
</dbReference>
<dbReference type="Pfam" id="PF07995">
    <property type="entry name" value="GSDH"/>
    <property type="match status" value="1"/>
</dbReference>
<dbReference type="Gene3D" id="2.120.10.30">
    <property type="entry name" value="TolB, C-terminal domain"/>
    <property type="match status" value="1"/>
</dbReference>